<dbReference type="InterPro" id="IPR006222">
    <property type="entry name" value="GCVT_N"/>
</dbReference>
<protein>
    <recommendedName>
        <fullName evidence="2">GCVT N-terminal domain-containing protein</fullName>
    </recommendedName>
</protein>
<organism evidence="3 4">
    <name type="scientific">Rhizomicrobium electricum</name>
    <dbReference type="NCBI Taxonomy" id="480070"/>
    <lineage>
        <taxon>Bacteria</taxon>
        <taxon>Pseudomonadati</taxon>
        <taxon>Pseudomonadota</taxon>
        <taxon>Alphaproteobacteria</taxon>
        <taxon>Micropepsales</taxon>
        <taxon>Micropepsaceae</taxon>
        <taxon>Rhizomicrobium</taxon>
    </lineage>
</organism>
<name>A0ABN1FAE8_9PROT</name>
<dbReference type="Pfam" id="PF01571">
    <property type="entry name" value="GCV_T"/>
    <property type="match status" value="1"/>
</dbReference>
<dbReference type="PANTHER" id="PTHR43757:SF2">
    <property type="entry name" value="AMINOMETHYLTRANSFERASE, MITOCHONDRIAL"/>
    <property type="match status" value="1"/>
</dbReference>
<feature type="region of interest" description="Disordered" evidence="1">
    <location>
        <begin position="288"/>
        <end position="307"/>
    </location>
</feature>
<dbReference type="Proteomes" id="UP001499951">
    <property type="component" value="Unassembled WGS sequence"/>
</dbReference>
<evidence type="ECO:0000313" key="3">
    <source>
        <dbReference type="EMBL" id="GAA0586065.1"/>
    </source>
</evidence>
<gene>
    <name evidence="3" type="ORF">GCM10008942_38870</name>
</gene>
<dbReference type="SUPFAM" id="SSF103025">
    <property type="entry name" value="Folate-binding domain"/>
    <property type="match status" value="1"/>
</dbReference>
<dbReference type="InterPro" id="IPR027266">
    <property type="entry name" value="TrmE/GcvT-like"/>
</dbReference>
<evidence type="ECO:0000259" key="2">
    <source>
        <dbReference type="Pfam" id="PF01571"/>
    </source>
</evidence>
<evidence type="ECO:0000256" key="1">
    <source>
        <dbReference type="SAM" id="MobiDB-lite"/>
    </source>
</evidence>
<accession>A0ABN1FAE8</accession>
<sequence length="361" mass="37932">MTLDASPFHARAVEANRLNAWENRGRFTLAAHYGSVAEEAIAARLGAVLGDVSWHWRVELSGDQAPALVSRLFTRDAAALGIGAAMEVLWLNDAGAVRGQGTVIRLERTRFLLVSAADDIDWIDAAARLYRVRVEDRTRMEGALALIGPAAEKILKAAGLEVGLSPLSLRRLDWRGLPVSLARLGLGVTIGCSADDAPVVWDRLFAAGRPFALMPAGQAALDILEIESGIVHPLRDYTPAHEGFAAVPTPQALGLSALVDRAHLFNGRAGVLAAGPVTALAGFLVEGEPPPPGTPVQNGTETVGRTLGSRFSPAMQQVIAMAALPDPAPEGPFTIGGSICRPVELPFLPNPAATEPEGSAV</sequence>
<dbReference type="InterPro" id="IPR028896">
    <property type="entry name" value="GcvT/YgfZ/DmdA"/>
</dbReference>
<proteinExistence type="predicted"/>
<dbReference type="PANTHER" id="PTHR43757">
    <property type="entry name" value="AMINOMETHYLTRANSFERASE"/>
    <property type="match status" value="1"/>
</dbReference>
<dbReference type="PIRSF" id="PIRSF006487">
    <property type="entry name" value="GcvT"/>
    <property type="match status" value="1"/>
</dbReference>
<evidence type="ECO:0000313" key="4">
    <source>
        <dbReference type="Proteomes" id="UP001499951"/>
    </source>
</evidence>
<reference evidence="3 4" key="1">
    <citation type="journal article" date="2019" name="Int. J. Syst. Evol. Microbiol.">
        <title>The Global Catalogue of Microorganisms (GCM) 10K type strain sequencing project: providing services to taxonomists for standard genome sequencing and annotation.</title>
        <authorList>
            <consortium name="The Broad Institute Genomics Platform"/>
            <consortium name="The Broad Institute Genome Sequencing Center for Infectious Disease"/>
            <person name="Wu L."/>
            <person name="Ma J."/>
        </authorList>
    </citation>
    <scope>NUCLEOTIDE SEQUENCE [LARGE SCALE GENOMIC DNA]</scope>
    <source>
        <strain evidence="3 4">JCM 15089</strain>
    </source>
</reference>
<dbReference type="RefSeq" id="WP_166937293.1">
    <property type="nucleotide sequence ID" value="NZ_BAAADD010000012.1"/>
</dbReference>
<keyword evidence="4" id="KW-1185">Reference proteome</keyword>
<comment type="caution">
    <text evidence="3">The sequence shown here is derived from an EMBL/GenBank/DDBJ whole genome shotgun (WGS) entry which is preliminary data.</text>
</comment>
<feature type="domain" description="GCVT N-terminal" evidence="2">
    <location>
        <begin position="21"/>
        <end position="242"/>
    </location>
</feature>
<dbReference type="Gene3D" id="3.30.1360.120">
    <property type="entry name" value="Probable tRNA modification gtpase trme, domain 1"/>
    <property type="match status" value="1"/>
</dbReference>
<dbReference type="EMBL" id="BAAADD010000012">
    <property type="protein sequence ID" value="GAA0586065.1"/>
    <property type="molecule type" value="Genomic_DNA"/>
</dbReference>